<keyword evidence="1" id="KW-0472">Membrane</keyword>
<keyword evidence="3" id="KW-1185">Reference proteome</keyword>
<evidence type="ECO:0000313" key="3">
    <source>
        <dbReference type="Proteomes" id="UP000275394"/>
    </source>
</evidence>
<keyword evidence="1" id="KW-0812">Transmembrane</keyword>
<dbReference type="OrthoDB" id="5625617at2"/>
<evidence type="ECO:0000313" key="2">
    <source>
        <dbReference type="EMBL" id="ROS04964.1"/>
    </source>
</evidence>
<dbReference type="EMBL" id="RKHR01000003">
    <property type="protein sequence ID" value="ROS04964.1"/>
    <property type="molecule type" value="Genomic_DNA"/>
</dbReference>
<dbReference type="InterPro" id="IPR021249">
    <property type="entry name" value="DUF2788"/>
</dbReference>
<protein>
    <submittedName>
        <fullName evidence="2">Uncharacterized protein DUF2788</fullName>
    </submittedName>
</protein>
<accession>A0A3N2DYU1</accession>
<reference evidence="2 3" key="1">
    <citation type="submission" date="2018-11" db="EMBL/GenBank/DDBJ databases">
        <title>Genomic Encyclopedia of Type Strains, Phase IV (KMG-IV): sequencing the most valuable type-strain genomes for metagenomic binning, comparative biology and taxonomic classification.</title>
        <authorList>
            <person name="Goeker M."/>
        </authorList>
    </citation>
    <scope>NUCLEOTIDE SEQUENCE [LARGE SCALE GENOMIC DNA]</scope>
    <source>
        <strain evidence="2 3">DSM 100316</strain>
    </source>
</reference>
<evidence type="ECO:0000256" key="1">
    <source>
        <dbReference type="SAM" id="Phobius"/>
    </source>
</evidence>
<feature type="transmembrane region" description="Helical" evidence="1">
    <location>
        <begin position="38"/>
        <end position="56"/>
    </location>
</feature>
<keyword evidence="1" id="KW-1133">Transmembrane helix</keyword>
<organism evidence="2 3">
    <name type="scientific">Sinobacterium caligoides</name>
    <dbReference type="NCBI Taxonomy" id="933926"/>
    <lineage>
        <taxon>Bacteria</taxon>
        <taxon>Pseudomonadati</taxon>
        <taxon>Pseudomonadota</taxon>
        <taxon>Gammaproteobacteria</taxon>
        <taxon>Cellvibrionales</taxon>
        <taxon>Spongiibacteraceae</taxon>
        <taxon>Sinobacterium</taxon>
    </lineage>
</organism>
<proteinExistence type="predicted"/>
<gene>
    <name evidence="2" type="ORF">EDC56_0482</name>
</gene>
<sequence>MTEEAFASYSVTILVGGLILYMFYIMYKLAKESNAGKFGGFIIFGALGLGVLGFVIKEVLIHALNF</sequence>
<dbReference type="Pfam" id="PF10981">
    <property type="entry name" value="DUF2788"/>
    <property type="match status" value="1"/>
</dbReference>
<comment type="caution">
    <text evidence="2">The sequence shown here is derived from an EMBL/GenBank/DDBJ whole genome shotgun (WGS) entry which is preliminary data.</text>
</comment>
<dbReference type="Proteomes" id="UP000275394">
    <property type="component" value="Unassembled WGS sequence"/>
</dbReference>
<name>A0A3N2DYU1_9GAMM</name>
<feature type="transmembrane region" description="Helical" evidence="1">
    <location>
        <begin position="6"/>
        <end position="26"/>
    </location>
</feature>
<dbReference type="AlphaFoldDB" id="A0A3N2DYU1"/>
<dbReference type="RefSeq" id="WP_123710916.1">
    <property type="nucleotide sequence ID" value="NZ_RKHR01000003.1"/>
</dbReference>